<feature type="transmembrane region" description="Helical" evidence="6">
    <location>
        <begin position="234"/>
        <end position="252"/>
    </location>
</feature>
<comment type="subcellular location">
    <subcellularLocation>
        <location evidence="1">Membrane</location>
        <topology evidence="1">Multi-pass membrane protein</topology>
    </subcellularLocation>
</comment>
<comment type="similarity">
    <text evidence="2">Belongs to the autoinducer-2 exporter (AI-2E) (TC 2.A.86) family.</text>
</comment>
<feature type="transmembrane region" description="Helical" evidence="6">
    <location>
        <begin position="258"/>
        <end position="279"/>
    </location>
</feature>
<evidence type="ECO:0000313" key="7">
    <source>
        <dbReference type="EMBL" id="ABS55809.1"/>
    </source>
</evidence>
<dbReference type="GO" id="GO:0055085">
    <property type="term" value="P:transmembrane transport"/>
    <property type="evidence" value="ECO:0007669"/>
    <property type="project" value="TreeGrafter"/>
</dbReference>
<evidence type="ECO:0000256" key="5">
    <source>
        <dbReference type="ARBA" id="ARBA00023136"/>
    </source>
</evidence>
<evidence type="ECO:0000313" key="8">
    <source>
        <dbReference type="Proteomes" id="UP000002408"/>
    </source>
</evidence>
<feature type="transmembrane region" description="Helical" evidence="6">
    <location>
        <begin position="291"/>
        <end position="324"/>
    </location>
</feature>
<evidence type="ECO:0000256" key="2">
    <source>
        <dbReference type="ARBA" id="ARBA00009773"/>
    </source>
</evidence>
<protein>
    <recommendedName>
        <fullName evidence="9">Permease</fullName>
    </recommendedName>
</protein>
<dbReference type="AlphaFoldDB" id="A7I7U8"/>
<dbReference type="eggNOG" id="arCOG02642">
    <property type="taxonomic scope" value="Archaea"/>
</dbReference>
<dbReference type="HOGENOM" id="CLU_031275_0_3_2"/>
<dbReference type="PANTHER" id="PTHR21716">
    <property type="entry name" value="TRANSMEMBRANE PROTEIN"/>
    <property type="match status" value="1"/>
</dbReference>
<evidence type="ECO:0000256" key="6">
    <source>
        <dbReference type="SAM" id="Phobius"/>
    </source>
</evidence>
<dbReference type="KEGG" id="mbn:Mboo_1291"/>
<dbReference type="RefSeq" id="WP_012106841.1">
    <property type="nucleotide sequence ID" value="NC_009712.1"/>
</dbReference>
<feature type="transmembrane region" description="Helical" evidence="6">
    <location>
        <begin position="149"/>
        <end position="168"/>
    </location>
</feature>
<dbReference type="Proteomes" id="UP000002408">
    <property type="component" value="Chromosome"/>
</dbReference>
<feature type="transmembrane region" description="Helical" evidence="6">
    <location>
        <begin position="63"/>
        <end position="91"/>
    </location>
</feature>
<sequence length="351" mass="38297">MSFPSSLSVTERVLLCLGLLVIIVLGIKMTGSVVTILLVALVLALLLYPATRWLQQRGLPYPAAVGMVTLIAVICVVLFVELTVMSFNVIITDLPLYQQELALRLGDISTFLGSYGISTGFLFSSVPNLAAIIPALVSSLANLSADMMDLFFIAVTTFFILLEAPPMISRTEEMLKESPEKLWHLAKMSGFVVDFMVVRTETNFVHGILFGGSLALMGVHAAVLWGILTFVLGYIPYFGLILAAIPAIFFAWLQFGIWGAVAVVAIVCVLNLIVENPVFSYLASRKFEIPALVVIFSVIFWGWLLGLAGMLFSVPFTLMVVTLVSFSDELSWVNTLLGLDPLFVEKEGRGT</sequence>
<dbReference type="InterPro" id="IPR002549">
    <property type="entry name" value="AI-2E-like"/>
</dbReference>
<feature type="transmembrane region" description="Helical" evidence="6">
    <location>
        <begin position="12"/>
        <end position="27"/>
    </location>
</feature>
<proteinExistence type="inferred from homology"/>
<dbReference type="STRING" id="456442.Mboo_1291"/>
<dbReference type="Pfam" id="PF01594">
    <property type="entry name" value="AI-2E_transport"/>
    <property type="match status" value="1"/>
</dbReference>
<keyword evidence="4 6" id="KW-1133">Transmembrane helix</keyword>
<dbReference type="GO" id="GO:0016020">
    <property type="term" value="C:membrane"/>
    <property type="evidence" value="ECO:0007669"/>
    <property type="project" value="UniProtKB-SubCell"/>
</dbReference>
<name>A7I7U8_METB6</name>
<evidence type="ECO:0000256" key="1">
    <source>
        <dbReference type="ARBA" id="ARBA00004141"/>
    </source>
</evidence>
<dbReference type="GeneID" id="5409952"/>
<keyword evidence="5 6" id="KW-0472">Membrane</keyword>
<feature type="transmembrane region" description="Helical" evidence="6">
    <location>
        <begin position="111"/>
        <end position="137"/>
    </location>
</feature>
<keyword evidence="8" id="KW-1185">Reference proteome</keyword>
<dbReference type="EMBL" id="CP000780">
    <property type="protein sequence ID" value="ABS55809.1"/>
    <property type="molecule type" value="Genomic_DNA"/>
</dbReference>
<reference evidence="8" key="1">
    <citation type="journal article" date="2015" name="Microbiology">
        <title>Genome of Methanoregula boonei 6A8 reveals adaptations to oligotrophic peatland environments.</title>
        <authorList>
            <person name="Braeuer S."/>
            <person name="Cadillo-Quiroz H."/>
            <person name="Kyrpides N."/>
            <person name="Woyke T."/>
            <person name="Goodwin L."/>
            <person name="Detter C."/>
            <person name="Podell S."/>
            <person name="Yavitt J.B."/>
            <person name="Zinder S.H."/>
        </authorList>
    </citation>
    <scope>NUCLEOTIDE SEQUENCE [LARGE SCALE GENOMIC DNA]</scope>
    <source>
        <strain evidence="8">DSM 21154 / JCM 14090 / 6A8</strain>
    </source>
</reference>
<dbReference type="OrthoDB" id="137252at2157"/>
<feature type="transmembrane region" description="Helical" evidence="6">
    <location>
        <begin position="204"/>
        <end position="227"/>
    </location>
</feature>
<evidence type="ECO:0000256" key="3">
    <source>
        <dbReference type="ARBA" id="ARBA00022692"/>
    </source>
</evidence>
<organism evidence="7 8">
    <name type="scientific">Methanoregula boonei (strain DSM 21154 / JCM 14090 / 6A8)</name>
    <dbReference type="NCBI Taxonomy" id="456442"/>
    <lineage>
        <taxon>Archaea</taxon>
        <taxon>Methanobacteriati</taxon>
        <taxon>Methanobacteriota</taxon>
        <taxon>Stenosarchaea group</taxon>
        <taxon>Methanomicrobia</taxon>
        <taxon>Methanomicrobiales</taxon>
        <taxon>Methanoregulaceae</taxon>
        <taxon>Methanoregula</taxon>
    </lineage>
</organism>
<accession>A7I7U8</accession>
<evidence type="ECO:0008006" key="9">
    <source>
        <dbReference type="Google" id="ProtNLM"/>
    </source>
</evidence>
<gene>
    <name evidence="7" type="ordered locus">Mboo_1291</name>
</gene>
<keyword evidence="3 6" id="KW-0812">Transmembrane</keyword>
<evidence type="ECO:0000256" key="4">
    <source>
        <dbReference type="ARBA" id="ARBA00022989"/>
    </source>
</evidence>
<dbReference type="PANTHER" id="PTHR21716:SF64">
    <property type="entry name" value="AI-2 TRANSPORT PROTEIN TQSA"/>
    <property type="match status" value="1"/>
</dbReference>